<keyword evidence="5" id="KW-1185">Reference proteome</keyword>
<evidence type="ECO:0000256" key="1">
    <source>
        <dbReference type="SAM" id="MobiDB-lite"/>
    </source>
</evidence>
<feature type="signal peptide" evidence="2">
    <location>
        <begin position="1"/>
        <end position="25"/>
    </location>
</feature>
<feature type="compositionally biased region" description="Basic and acidic residues" evidence="1">
    <location>
        <begin position="105"/>
        <end position="126"/>
    </location>
</feature>
<accession>A0A7V7PP52</accession>
<feature type="chain" id="PRO_5030558109" evidence="2">
    <location>
        <begin position="26"/>
        <end position="133"/>
    </location>
</feature>
<evidence type="ECO:0000313" key="4">
    <source>
        <dbReference type="EMBL" id="KAB0679721.1"/>
    </source>
</evidence>
<feature type="domain" description="EF-hand" evidence="3">
    <location>
        <begin position="50"/>
        <end position="68"/>
    </location>
</feature>
<sequence length="133" mass="14738">MNTTFRNLLCGFAAASAFASGAAVAAPRWDANGDGRMEKAEFVSMASARLLRRADKDGDGRISLDEWKARRAAPARAQGNPERRFARLDGNRDGSLDAAELQPMLERRFERRDTNKDGALDRDERRARKNGKG</sequence>
<dbReference type="EMBL" id="VZDO01000008">
    <property type="protein sequence ID" value="KAB0679721.1"/>
    <property type="molecule type" value="Genomic_DNA"/>
</dbReference>
<dbReference type="InterPro" id="IPR018247">
    <property type="entry name" value="EF_Hand_1_Ca_BS"/>
</dbReference>
<evidence type="ECO:0000259" key="3">
    <source>
        <dbReference type="Pfam" id="PF13202"/>
    </source>
</evidence>
<proteinExistence type="predicted"/>
<dbReference type="PANTHER" id="PTHR10827:SF52">
    <property type="entry name" value="IP16409P"/>
    <property type="match status" value="1"/>
</dbReference>
<gene>
    <name evidence="4" type="ORF">F6X38_10850</name>
</gene>
<dbReference type="AlphaFoldDB" id="A0A7V7PP52"/>
<evidence type="ECO:0000313" key="5">
    <source>
        <dbReference type="Proteomes" id="UP000432089"/>
    </source>
</evidence>
<dbReference type="Gene3D" id="1.10.238.10">
    <property type="entry name" value="EF-hand"/>
    <property type="match status" value="2"/>
</dbReference>
<dbReference type="PANTHER" id="PTHR10827">
    <property type="entry name" value="RETICULOCALBIN"/>
    <property type="match status" value="1"/>
</dbReference>
<comment type="caution">
    <text evidence="4">The sequence shown here is derived from an EMBL/GenBank/DDBJ whole genome shotgun (WGS) entry which is preliminary data.</text>
</comment>
<dbReference type="Proteomes" id="UP000432089">
    <property type="component" value="Unassembled WGS sequence"/>
</dbReference>
<evidence type="ECO:0000256" key="2">
    <source>
        <dbReference type="SAM" id="SignalP"/>
    </source>
</evidence>
<dbReference type="SUPFAM" id="SSF47473">
    <property type="entry name" value="EF-hand"/>
    <property type="match status" value="1"/>
</dbReference>
<dbReference type="PROSITE" id="PS00018">
    <property type="entry name" value="EF_HAND_1"/>
    <property type="match status" value="2"/>
</dbReference>
<feature type="region of interest" description="Disordered" evidence="1">
    <location>
        <begin position="70"/>
        <end position="133"/>
    </location>
</feature>
<feature type="domain" description="EF-hand" evidence="3">
    <location>
        <begin position="109"/>
        <end position="124"/>
    </location>
</feature>
<name>A0A7V7PP52_9HYPH</name>
<dbReference type="GO" id="GO:0005509">
    <property type="term" value="F:calcium ion binding"/>
    <property type="evidence" value="ECO:0007669"/>
    <property type="project" value="InterPro"/>
</dbReference>
<dbReference type="InterPro" id="IPR011992">
    <property type="entry name" value="EF-hand-dom_pair"/>
</dbReference>
<dbReference type="InterPro" id="IPR002048">
    <property type="entry name" value="EF_hand_dom"/>
</dbReference>
<feature type="compositionally biased region" description="Basic and acidic residues" evidence="1">
    <location>
        <begin position="81"/>
        <end position="95"/>
    </location>
</feature>
<reference evidence="4 5" key="1">
    <citation type="submission" date="2019-09" db="EMBL/GenBank/DDBJ databases">
        <title>YIM 132180 draft genome.</title>
        <authorList>
            <person name="Zhang K."/>
        </authorList>
    </citation>
    <scope>NUCLEOTIDE SEQUENCE [LARGE SCALE GENOMIC DNA]</scope>
    <source>
        <strain evidence="4 5">YIM 132180</strain>
    </source>
</reference>
<organism evidence="4 5">
    <name type="scientific">Plantimonas leprariae</name>
    <dbReference type="NCBI Taxonomy" id="2615207"/>
    <lineage>
        <taxon>Bacteria</taxon>
        <taxon>Pseudomonadati</taxon>
        <taxon>Pseudomonadota</taxon>
        <taxon>Alphaproteobacteria</taxon>
        <taxon>Hyphomicrobiales</taxon>
        <taxon>Aurantimonadaceae</taxon>
        <taxon>Plantimonas</taxon>
    </lineage>
</organism>
<protein>
    <submittedName>
        <fullName evidence="4">Signal transduction protein</fullName>
    </submittedName>
</protein>
<dbReference type="RefSeq" id="WP_150969817.1">
    <property type="nucleotide sequence ID" value="NZ_VZDO01000008.1"/>
</dbReference>
<feature type="domain" description="EF-hand" evidence="3">
    <location>
        <begin position="85"/>
        <end position="102"/>
    </location>
</feature>
<dbReference type="Pfam" id="PF13202">
    <property type="entry name" value="EF-hand_5"/>
    <property type="match status" value="3"/>
</dbReference>
<keyword evidence="2" id="KW-0732">Signal</keyword>